<keyword evidence="1" id="KW-0106">Calcium</keyword>
<sequence>MKFLILALAVAVVSAQVHHHDIAQMVDQAFLRLDVNPKDGLLEFEELNHVFTLRDTDKDGKLSYAEFSAHAVDNAMRHELFNHFDTDKDGFLQKAEMVDNNFNAMDQNGDNEVSRHDFDHYYTNIIQHLLHNHNGR</sequence>
<dbReference type="InterPro" id="IPR018247">
    <property type="entry name" value="EF_Hand_1_Ca_BS"/>
</dbReference>
<dbReference type="RefSeq" id="XP_022307121.1">
    <property type="nucleotide sequence ID" value="XM_022451413.1"/>
</dbReference>
<gene>
    <name evidence="6" type="primary">LOC111126273</name>
    <name evidence="5" type="synonym">LOC111113285</name>
</gene>
<feature type="chain" id="PRO_5044666281" evidence="2">
    <location>
        <begin position="16"/>
        <end position="136"/>
    </location>
</feature>
<dbReference type="GeneID" id="111126273"/>
<evidence type="ECO:0000259" key="3">
    <source>
        <dbReference type="PROSITE" id="PS50222"/>
    </source>
</evidence>
<dbReference type="Proteomes" id="UP000694844">
    <property type="component" value="Chromosome 9"/>
</dbReference>
<dbReference type="PROSITE" id="PS50222">
    <property type="entry name" value="EF_HAND_2"/>
    <property type="match status" value="2"/>
</dbReference>
<dbReference type="InterPro" id="IPR011992">
    <property type="entry name" value="EF-hand-dom_pair"/>
</dbReference>
<feature type="domain" description="EF-hand" evidence="3">
    <location>
        <begin position="42"/>
        <end position="77"/>
    </location>
</feature>
<dbReference type="SUPFAM" id="SSF47473">
    <property type="entry name" value="EF-hand"/>
    <property type="match status" value="1"/>
</dbReference>
<dbReference type="InterPro" id="IPR002048">
    <property type="entry name" value="EF_hand_dom"/>
</dbReference>
<protein>
    <submittedName>
        <fullName evidence="5">Uncharacterized protein LOC111113285</fullName>
    </submittedName>
    <submittedName>
        <fullName evidence="6">Uncharacterized protein LOC111126273</fullName>
    </submittedName>
</protein>
<dbReference type="KEGG" id="cvn:111113285"/>
<dbReference type="KEGG" id="cvn:111126273"/>
<feature type="domain" description="EF-hand" evidence="3">
    <location>
        <begin position="93"/>
        <end position="128"/>
    </location>
</feature>
<reference evidence="5 6" key="1">
    <citation type="submission" date="2025-04" db="UniProtKB">
        <authorList>
            <consortium name="RefSeq"/>
        </authorList>
    </citation>
    <scope>IDENTIFICATION</scope>
    <source>
        <tissue evidence="5 6">Whole sample</tissue>
    </source>
</reference>
<dbReference type="Pfam" id="PF13833">
    <property type="entry name" value="EF-hand_8"/>
    <property type="match status" value="1"/>
</dbReference>
<dbReference type="RefSeq" id="XP_022326498.1">
    <property type="nucleotide sequence ID" value="XM_022470790.1"/>
</dbReference>
<evidence type="ECO:0000313" key="5">
    <source>
        <dbReference type="RefSeq" id="XP_022307121.1"/>
    </source>
</evidence>
<evidence type="ECO:0000256" key="1">
    <source>
        <dbReference type="ARBA" id="ARBA00022837"/>
    </source>
</evidence>
<evidence type="ECO:0000313" key="6">
    <source>
        <dbReference type="RefSeq" id="XP_022326498.1"/>
    </source>
</evidence>
<keyword evidence="4" id="KW-1185">Reference proteome</keyword>
<name>A0A8B8DEX3_CRAVI</name>
<evidence type="ECO:0000313" key="4">
    <source>
        <dbReference type="Proteomes" id="UP000694844"/>
    </source>
</evidence>
<evidence type="ECO:0000256" key="2">
    <source>
        <dbReference type="SAM" id="SignalP"/>
    </source>
</evidence>
<dbReference type="SMART" id="SM00054">
    <property type="entry name" value="EFh"/>
    <property type="match status" value="2"/>
</dbReference>
<organism evidence="4 6">
    <name type="scientific">Crassostrea virginica</name>
    <name type="common">Eastern oyster</name>
    <dbReference type="NCBI Taxonomy" id="6565"/>
    <lineage>
        <taxon>Eukaryota</taxon>
        <taxon>Metazoa</taxon>
        <taxon>Spiralia</taxon>
        <taxon>Lophotrochozoa</taxon>
        <taxon>Mollusca</taxon>
        <taxon>Bivalvia</taxon>
        <taxon>Autobranchia</taxon>
        <taxon>Pteriomorphia</taxon>
        <taxon>Ostreida</taxon>
        <taxon>Ostreoidea</taxon>
        <taxon>Ostreidae</taxon>
        <taxon>Crassostrea</taxon>
    </lineage>
</organism>
<feature type="signal peptide" evidence="2">
    <location>
        <begin position="1"/>
        <end position="15"/>
    </location>
</feature>
<proteinExistence type="predicted"/>
<dbReference type="AlphaFoldDB" id="A0A8B8DEX3"/>
<dbReference type="GO" id="GO:0005509">
    <property type="term" value="F:calcium ion binding"/>
    <property type="evidence" value="ECO:0007669"/>
    <property type="project" value="InterPro"/>
</dbReference>
<dbReference type="OrthoDB" id="6129935at2759"/>
<accession>A0A8B8DEX3</accession>
<dbReference type="Pfam" id="PF13202">
    <property type="entry name" value="EF-hand_5"/>
    <property type="match status" value="2"/>
</dbReference>
<keyword evidence="2" id="KW-0732">Signal</keyword>
<dbReference type="PROSITE" id="PS00018">
    <property type="entry name" value="EF_HAND_1"/>
    <property type="match status" value="2"/>
</dbReference>
<dbReference type="Proteomes" id="UP000694844">
    <property type="component" value="Chromosome 3"/>
</dbReference>
<dbReference type="Gene3D" id="1.10.238.10">
    <property type="entry name" value="EF-hand"/>
    <property type="match status" value="2"/>
</dbReference>